<dbReference type="PANTHER" id="PTHR10640">
    <property type="entry name" value="METHYLTHIORIBULOSE-1-PHOSPHATE DEHYDRATASE"/>
    <property type="match status" value="1"/>
</dbReference>
<dbReference type="AlphaFoldDB" id="A0A9X2JIR9"/>
<evidence type="ECO:0000313" key="8">
    <source>
        <dbReference type="EMBL" id="MCO6047395.1"/>
    </source>
</evidence>
<feature type="binding site" evidence="6">
    <location>
        <position position="125"/>
    </location>
    <ligand>
        <name>Zn(2+)</name>
        <dbReference type="ChEBI" id="CHEBI:29105"/>
    </ligand>
</feature>
<evidence type="ECO:0000256" key="3">
    <source>
        <dbReference type="ARBA" id="ARBA00022833"/>
    </source>
</evidence>
<evidence type="ECO:0000313" key="9">
    <source>
        <dbReference type="Proteomes" id="UP001155241"/>
    </source>
</evidence>
<comment type="cofactor">
    <cofactor evidence="6">
        <name>Zn(2+)</name>
        <dbReference type="ChEBI" id="CHEBI:29105"/>
    </cofactor>
    <text evidence="6">Binds 1 zinc ion per subunit.</text>
</comment>
<keyword evidence="2 6" id="KW-0479">Metal-binding</keyword>
<gene>
    <name evidence="6 8" type="primary">mtnB</name>
    <name evidence="8" type="ORF">NG895_26125</name>
</gene>
<proteinExistence type="inferred from homology"/>
<accession>A0A9X2JIR9</accession>
<dbReference type="Gene3D" id="3.40.225.10">
    <property type="entry name" value="Class II aldolase/adducin N-terminal domain"/>
    <property type="match status" value="1"/>
</dbReference>
<keyword evidence="9" id="KW-1185">Reference proteome</keyword>
<sequence>MAGRTTTVDIDPAQLERELAASAEALRTSIDGLRDTGRMLHGRGWSLGTSSNYSVVLDREPLELLLTASGKDKGRLDRTDFVRVDARGHRIQRPDDRFGADNKPSAETLLHVVLAELPETGAVLHTHSVWATLLSDRYFEEGGLEIEGFEMLKGLEGITTHETKKWVPIFDNTQDIAALAEEVRPRLHDPENPLEHGFLIRKHGLYTWGRDLAAARRHIEVFEFLFECLGRQEFGT</sequence>
<keyword evidence="5 6" id="KW-0456">Lyase</keyword>
<dbReference type="EMBL" id="JAMXLR010000092">
    <property type="protein sequence ID" value="MCO6047395.1"/>
    <property type="molecule type" value="Genomic_DNA"/>
</dbReference>
<comment type="caution">
    <text evidence="8">The sequence shown here is derived from an EMBL/GenBank/DDBJ whole genome shotgun (WGS) entry which is preliminary data.</text>
</comment>
<protein>
    <recommendedName>
        <fullName evidence="6">Methylthioribulose-1-phosphate dehydratase</fullName>
        <shortName evidence="6">MTRu-1-P dehydratase</shortName>
        <ecNumber evidence="6">4.2.1.109</ecNumber>
    </recommendedName>
</protein>
<dbReference type="NCBIfam" id="TIGR03328">
    <property type="entry name" value="salvage_mtnB"/>
    <property type="match status" value="1"/>
</dbReference>
<name>A0A9X2JIR9_9BACT</name>
<reference evidence="8" key="1">
    <citation type="submission" date="2022-06" db="EMBL/GenBank/DDBJ databases">
        <title>Aeoliella straminimaris, a novel planctomycete from sediments.</title>
        <authorList>
            <person name="Vitorino I.R."/>
            <person name="Lage O.M."/>
        </authorList>
    </citation>
    <scope>NUCLEOTIDE SEQUENCE</scope>
    <source>
        <strain evidence="8">ICT_H6.2</strain>
    </source>
</reference>
<evidence type="ECO:0000259" key="7">
    <source>
        <dbReference type="SMART" id="SM01007"/>
    </source>
</evidence>
<organism evidence="8 9">
    <name type="scientific">Aeoliella straminimaris</name>
    <dbReference type="NCBI Taxonomy" id="2954799"/>
    <lineage>
        <taxon>Bacteria</taxon>
        <taxon>Pseudomonadati</taxon>
        <taxon>Planctomycetota</taxon>
        <taxon>Planctomycetia</taxon>
        <taxon>Pirellulales</taxon>
        <taxon>Lacipirellulaceae</taxon>
        <taxon>Aeoliella</taxon>
    </lineage>
</organism>
<dbReference type="EC" id="4.2.1.109" evidence="6"/>
<dbReference type="GO" id="GO:0008270">
    <property type="term" value="F:zinc ion binding"/>
    <property type="evidence" value="ECO:0007669"/>
    <property type="project" value="UniProtKB-UniRule"/>
</dbReference>
<dbReference type="GO" id="GO:0046570">
    <property type="term" value="F:methylthioribulose 1-phosphate dehydratase activity"/>
    <property type="evidence" value="ECO:0007669"/>
    <property type="project" value="UniProtKB-UniRule"/>
</dbReference>
<dbReference type="GO" id="GO:0005737">
    <property type="term" value="C:cytoplasm"/>
    <property type="evidence" value="ECO:0007669"/>
    <property type="project" value="UniProtKB-UniRule"/>
</dbReference>
<dbReference type="Pfam" id="PF00596">
    <property type="entry name" value="Aldolase_II"/>
    <property type="match status" value="1"/>
</dbReference>
<dbReference type="SMART" id="SM01007">
    <property type="entry name" value="Aldolase_II"/>
    <property type="match status" value="1"/>
</dbReference>
<keyword evidence="1 6" id="KW-0028">Amino-acid biosynthesis</keyword>
<dbReference type="InterPro" id="IPR017714">
    <property type="entry name" value="MethylthioRu-1-P_deHdtase_MtnB"/>
</dbReference>
<keyword evidence="3 6" id="KW-0862">Zinc</keyword>
<dbReference type="Proteomes" id="UP001155241">
    <property type="component" value="Unassembled WGS sequence"/>
</dbReference>
<feature type="domain" description="Class II aldolase/adducin N-terminal" evidence="7">
    <location>
        <begin position="31"/>
        <end position="230"/>
    </location>
</feature>
<keyword evidence="4 6" id="KW-0486">Methionine biosynthesis</keyword>
<dbReference type="HAMAP" id="MF_01677">
    <property type="entry name" value="Salvage_MtnB"/>
    <property type="match status" value="1"/>
</dbReference>
<comment type="catalytic activity">
    <reaction evidence="6">
        <text>5-(methylsulfanyl)-D-ribulose 1-phosphate = 5-methylsulfanyl-2,3-dioxopentyl phosphate + H2O</text>
        <dbReference type="Rhea" id="RHEA:15549"/>
        <dbReference type="ChEBI" id="CHEBI:15377"/>
        <dbReference type="ChEBI" id="CHEBI:58548"/>
        <dbReference type="ChEBI" id="CHEBI:58828"/>
        <dbReference type="EC" id="4.2.1.109"/>
    </reaction>
</comment>
<comment type="similarity">
    <text evidence="6">Belongs to the aldolase class II family. MtnB subfamily.</text>
</comment>
<comment type="function">
    <text evidence="6">Catalyzes the dehydration of methylthioribulose-1-phosphate (MTRu-1-P) into 2,3-diketo-5-methylthiopentyl-1-phosphate (DK-MTP-1-P).</text>
</comment>
<evidence type="ECO:0000256" key="4">
    <source>
        <dbReference type="ARBA" id="ARBA00023167"/>
    </source>
</evidence>
<evidence type="ECO:0000256" key="2">
    <source>
        <dbReference type="ARBA" id="ARBA00022723"/>
    </source>
</evidence>
<dbReference type="PANTHER" id="PTHR10640:SF7">
    <property type="entry name" value="METHYLTHIORIBULOSE-1-PHOSPHATE DEHYDRATASE"/>
    <property type="match status" value="1"/>
</dbReference>
<dbReference type="InterPro" id="IPR001303">
    <property type="entry name" value="Aldolase_II/adducin_N"/>
</dbReference>
<dbReference type="GO" id="GO:0019509">
    <property type="term" value="P:L-methionine salvage from methylthioadenosine"/>
    <property type="evidence" value="ECO:0007669"/>
    <property type="project" value="UniProtKB-UniRule"/>
</dbReference>
<comment type="pathway">
    <text evidence="6">Amino-acid biosynthesis; L-methionine biosynthesis via salvage pathway; L-methionine from S-methyl-5-thio-alpha-D-ribose 1-phosphate: step 2/6.</text>
</comment>
<dbReference type="RefSeq" id="WP_252855506.1">
    <property type="nucleotide sequence ID" value="NZ_JAMXLR010000092.1"/>
</dbReference>
<dbReference type="SUPFAM" id="SSF53639">
    <property type="entry name" value="AraD/HMP-PK domain-like"/>
    <property type="match status" value="1"/>
</dbReference>
<feature type="binding site" evidence="6">
    <location>
        <position position="127"/>
    </location>
    <ligand>
        <name>Zn(2+)</name>
        <dbReference type="ChEBI" id="CHEBI:29105"/>
    </ligand>
</feature>
<evidence type="ECO:0000256" key="1">
    <source>
        <dbReference type="ARBA" id="ARBA00022605"/>
    </source>
</evidence>
<dbReference type="InterPro" id="IPR036409">
    <property type="entry name" value="Aldolase_II/adducin_N_sf"/>
</dbReference>
<evidence type="ECO:0000256" key="5">
    <source>
        <dbReference type="ARBA" id="ARBA00023239"/>
    </source>
</evidence>
<evidence type="ECO:0000256" key="6">
    <source>
        <dbReference type="HAMAP-Rule" id="MF_01677"/>
    </source>
</evidence>